<accession>A0A931G7W3</accession>
<proteinExistence type="predicted"/>
<dbReference type="AlphaFoldDB" id="A0A931G7W3"/>
<evidence type="ECO:0000313" key="2">
    <source>
        <dbReference type="Proteomes" id="UP000598146"/>
    </source>
</evidence>
<reference evidence="1" key="1">
    <citation type="submission" date="2020-11" db="EMBL/GenBank/DDBJ databases">
        <title>Isolation and identification of active actinomycetes.</title>
        <authorList>
            <person name="Sun X."/>
        </authorList>
    </citation>
    <scope>NUCLEOTIDE SEQUENCE</scope>
    <source>
        <strain evidence="1">NEAU-A11</strain>
    </source>
</reference>
<protein>
    <submittedName>
        <fullName evidence="1">Uncharacterized protein</fullName>
    </submittedName>
</protein>
<dbReference type="Proteomes" id="UP000598146">
    <property type="component" value="Unassembled WGS sequence"/>
</dbReference>
<gene>
    <name evidence="1" type="ORF">I4J89_45335</name>
</gene>
<dbReference type="RefSeq" id="WP_196420434.1">
    <property type="nucleotide sequence ID" value="NZ_JADQTO010000042.1"/>
</dbReference>
<name>A0A931G7W3_9ACTN</name>
<evidence type="ECO:0000313" key="1">
    <source>
        <dbReference type="EMBL" id="MBG0568664.1"/>
    </source>
</evidence>
<organism evidence="1 2">
    <name type="scientific">Actinoplanes aureus</name>
    <dbReference type="NCBI Taxonomy" id="2792083"/>
    <lineage>
        <taxon>Bacteria</taxon>
        <taxon>Bacillati</taxon>
        <taxon>Actinomycetota</taxon>
        <taxon>Actinomycetes</taxon>
        <taxon>Micromonosporales</taxon>
        <taxon>Micromonosporaceae</taxon>
        <taxon>Actinoplanes</taxon>
    </lineage>
</organism>
<dbReference type="EMBL" id="JADQTO010000042">
    <property type="protein sequence ID" value="MBG0568664.1"/>
    <property type="molecule type" value="Genomic_DNA"/>
</dbReference>
<keyword evidence="2" id="KW-1185">Reference proteome</keyword>
<sequence length="495" mass="52897">MTAAERSVTEVAAVAGDALRRLGLVDLADKVGGLQTFLAGGVVVAVAGEPDSGRTQIAAAIAAAQPAASVAEYEPGKIPQLPAWDLLVVTTPAVRALSRKEAVDLLDACSWRCPAALVVTRIDRASGADPCAELEEARLRPELAGSGVRWWFAGESGPAAEFATFIGQATDGDPAALHEAAARATLNRVLTEASGNRLDERLRQRDREVSAVRTAQRQLSLTVVNLGDAAGRVPLAVESAVRDLEGRLWLTADALARSALAWAAAGCQGDWADVTEPIRVGWQEFQESLDRVVPTARDQFRDGVDRFETELGKLQSQLDVRHEPPPLAWPGTWSSPELAERRAALASLDLEPVLARLRETCTNVADLLGEQPEPEPPKNTAGTMMMRRAPSALRRGKAILDKIEEMVERATADEPSDRISIQITHDLEALTKDRLARFAEVAAGLAEKAARADAAATGSVLQTRTAAIASAVDERNAWGSAYADVVSLLAWSRSW</sequence>
<comment type="caution">
    <text evidence="1">The sequence shown here is derived from an EMBL/GenBank/DDBJ whole genome shotgun (WGS) entry which is preliminary data.</text>
</comment>